<evidence type="ECO:0000259" key="1">
    <source>
        <dbReference type="Pfam" id="PF05272"/>
    </source>
</evidence>
<dbReference type="Pfam" id="PF05272">
    <property type="entry name" value="VapE-like_dom"/>
    <property type="match status" value="1"/>
</dbReference>
<dbReference type="Proteomes" id="UP001144256">
    <property type="component" value="Unassembled WGS sequence"/>
</dbReference>
<organism evidence="2 3">
    <name type="scientific">Vallitalea longa</name>
    <dbReference type="NCBI Taxonomy" id="2936439"/>
    <lineage>
        <taxon>Bacteria</taxon>
        <taxon>Bacillati</taxon>
        <taxon>Bacillota</taxon>
        <taxon>Clostridia</taxon>
        <taxon>Lachnospirales</taxon>
        <taxon>Vallitaleaceae</taxon>
        <taxon>Vallitalea</taxon>
    </lineage>
</organism>
<dbReference type="PANTHER" id="PTHR34985">
    <property type="entry name" value="SLR0554 PROTEIN"/>
    <property type="match status" value="1"/>
</dbReference>
<name>A0A9W5Y9H9_9FIRM</name>
<accession>A0A9W5Y9H9</accession>
<proteinExistence type="predicted"/>
<dbReference type="PANTHER" id="PTHR34985:SF1">
    <property type="entry name" value="SLR0554 PROTEIN"/>
    <property type="match status" value="1"/>
</dbReference>
<protein>
    <recommendedName>
        <fullName evidence="1">Virulence-associated protein E-like domain-containing protein</fullName>
    </recommendedName>
</protein>
<sequence>MKYDGEISIAVGRSRKETKWKNKEILWSELVNKLSETTRTAETHNEYMASPKGRQSEIKDVGGFVGGYLSQGVRKVDSVQNRTVITLDIDHAKSDNDIFDSFDMLYGNAAVIYSTHKHTPEIPKLRLVIPINRPVFTDEYEAISRRIAGDLGINDFDDTTFQPSRLMYFPSTSKDGEYLFQKLDAPWLDADQILNTYFDWKDSSSWPISDRVNKIVARGIKKQGDPLEKPGLIGAFCRCYNIHEAIEKYLQDEYEPCAMENRYTYKLGSTAAGLITYDDKFAFSHHGTDPASGKLCNAFDLVRIHLFGLKDEDAVPNTPSNRLPSYKEMVEFCSKDKTVRKQLGKEKIQSAIEDFEGIELKDGEIDTSWTENLDIDGKGRIRSSIDNILIILKNDYKLKVKLAFNKFNNKCIALGNLPWRKINKNNNELRDLDDAGLRHYMEATYGITGGNKIYDASALIMEENAFHPVMDYLNTLEWDGQPRIDTLLIDYLGAEDTEYVRAVTRKAFVACVARIKNPGCKFDYVLTLVGKQGVGKSTILKKLGGKWFSDSFTTVQGKEAVEQIQGYWLIEMAELSGLRKAEVETVKHFMSKQEDVFRPAYGRKTETHPRQCIFFGTTNNSDFLTDSTGNRRFWAVDTMVVEPTKNIFTELTKEVVNQVWAEALHLYQQGEKLYLNKDMEGMANKVQEQHTKVDERIGLVEDYLNTPIPEDWYDMDVFDRTNYIHNIDSISQKGTILRNRISVIEVWTELFNGQKKDLDRRKSMEINNILKAIKGWEMYKKSGGVGRIKGYGRQRIYIKSV</sequence>
<dbReference type="InterPro" id="IPR027417">
    <property type="entry name" value="P-loop_NTPase"/>
</dbReference>
<dbReference type="SUPFAM" id="SSF52540">
    <property type="entry name" value="P-loop containing nucleoside triphosphate hydrolases"/>
    <property type="match status" value="1"/>
</dbReference>
<keyword evidence="3" id="KW-1185">Reference proteome</keyword>
<dbReference type="EMBL" id="BRLB01000001">
    <property type="protein sequence ID" value="GKX27864.1"/>
    <property type="molecule type" value="Genomic_DNA"/>
</dbReference>
<gene>
    <name evidence="2" type="ORF">SH1V18_03440</name>
</gene>
<comment type="caution">
    <text evidence="2">The sequence shown here is derived from an EMBL/GenBank/DDBJ whole genome shotgun (WGS) entry which is preliminary data.</text>
</comment>
<evidence type="ECO:0000313" key="2">
    <source>
        <dbReference type="EMBL" id="GKX27864.1"/>
    </source>
</evidence>
<dbReference type="AlphaFoldDB" id="A0A9W5Y9H9"/>
<dbReference type="InterPro" id="IPR007936">
    <property type="entry name" value="VapE-like_dom"/>
</dbReference>
<dbReference type="RefSeq" id="WP_281811591.1">
    <property type="nucleotide sequence ID" value="NZ_BRLB01000001.1"/>
</dbReference>
<reference evidence="2" key="1">
    <citation type="submission" date="2022-06" db="EMBL/GenBank/DDBJ databases">
        <title>Vallitalea longa sp. nov., an anaerobic bacterium isolated from marine sediment.</title>
        <authorList>
            <person name="Hirano S."/>
            <person name="Terahara T."/>
            <person name="Mori K."/>
            <person name="Hamada M."/>
            <person name="Matsumoto R."/>
            <person name="Kobayashi T."/>
        </authorList>
    </citation>
    <scope>NUCLEOTIDE SEQUENCE</scope>
    <source>
        <strain evidence="2">SH18-1</strain>
    </source>
</reference>
<feature type="domain" description="Virulence-associated protein E-like" evidence="1">
    <location>
        <begin position="473"/>
        <end position="691"/>
    </location>
</feature>
<evidence type="ECO:0000313" key="3">
    <source>
        <dbReference type="Proteomes" id="UP001144256"/>
    </source>
</evidence>